<protein>
    <submittedName>
        <fullName evidence="6">Metallophosphoesterase</fullName>
    </submittedName>
</protein>
<keyword evidence="7" id="KW-1185">Reference proteome</keyword>
<dbReference type="Pfam" id="PF00149">
    <property type="entry name" value="Metallophos"/>
    <property type="match status" value="1"/>
</dbReference>
<comment type="caution">
    <text evidence="6">The sequence shown here is derived from an EMBL/GenBank/DDBJ whole genome shotgun (WGS) entry which is preliminary data.</text>
</comment>
<dbReference type="InterPro" id="IPR029052">
    <property type="entry name" value="Metallo-depent_PP-like"/>
</dbReference>
<dbReference type="SUPFAM" id="SSF56300">
    <property type="entry name" value="Metallo-dependent phosphatases"/>
    <property type="match status" value="1"/>
</dbReference>
<dbReference type="GO" id="GO:0016787">
    <property type="term" value="F:hydrolase activity"/>
    <property type="evidence" value="ECO:0007669"/>
    <property type="project" value="UniProtKB-KW"/>
</dbReference>
<dbReference type="InterPro" id="IPR004843">
    <property type="entry name" value="Calcineurin-like_PHP"/>
</dbReference>
<sequence>MTRIAHLSDLHFGANDAKIVAATEAWLQKRRPDLVIISGDFTQRARISQFREASAYINRLQSAGLKVLAIPGNHDVPLYDVVRRFAAPLDRYKRFITNDLTPWFEDDDVAVLGINTARSLTIKDGRINHRQIDLMQERFGAVSDQKTRILVTHHPLFAMPIGTGAELSEAVGRHEDAVAGACKAGVHIALAGHFHRTYARSASDMAENVGTALVIQAGTATSTRLRNDEPQSFNWLHVERRDRISLQVIAWNGASFGDRAEAVFAFNGKIWRTGDTPEVERLKTRHIGAHPG</sequence>
<dbReference type="PANTHER" id="PTHR42988">
    <property type="entry name" value="PHOSPHOHYDROLASE"/>
    <property type="match status" value="1"/>
</dbReference>
<dbReference type="Gene3D" id="3.60.21.10">
    <property type="match status" value="1"/>
</dbReference>
<dbReference type="Proteomes" id="UP000635071">
    <property type="component" value="Unassembled WGS sequence"/>
</dbReference>
<evidence type="ECO:0000256" key="4">
    <source>
        <dbReference type="ARBA" id="ARBA00025742"/>
    </source>
</evidence>
<proteinExistence type="inferred from homology"/>
<evidence type="ECO:0000256" key="3">
    <source>
        <dbReference type="ARBA" id="ARBA00023004"/>
    </source>
</evidence>
<dbReference type="EMBL" id="BMJM01000015">
    <property type="protein sequence ID" value="GGE20976.1"/>
    <property type="molecule type" value="Genomic_DNA"/>
</dbReference>
<keyword evidence="3" id="KW-0408">Iron</keyword>
<evidence type="ECO:0000313" key="6">
    <source>
        <dbReference type="EMBL" id="GGE20976.1"/>
    </source>
</evidence>
<dbReference type="AlphaFoldDB" id="A0A917A1B0"/>
<accession>A0A917A1B0</accession>
<organism evidence="6 7">
    <name type="scientific">Sandarakinorhabdus glacialis</name>
    <dbReference type="NCBI Taxonomy" id="1614636"/>
    <lineage>
        <taxon>Bacteria</taxon>
        <taxon>Pseudomonadati</taxon>
        <taxon>Pseudomonadota</taxon>
        <taxon>Alphaproteobacteria</taxon>
        <taxon>Sphingomonadales</taxon>
        <taxon>Sphingosinicellaceae</taxon>
        <taxon>Sandarakinorhabdus</taxon>
    </lineage>
</organism>
<reference evidence="6" key="1">
    <citation type="journal article" date="2014" name="Int. J. Syst. Evol. Microbiol.">
        <title>Complete genome sequence of Corynebacterium casei LMG S-19264T (=DSM 44701T), isolated from a smear-ripened cheese.</title>
        <authorList>
            <consortium name="US DOE Joint Genome Institute (JGI-PGF)"/>
            <person name="Walter F."/>
            <person name="Albersmeier A."/>
            <person name="Kalinowski J."/>
            <person name="Ruckert C."/>
        </authorList>
    </citation>
    <scope>NUCLEOTIDE SEQUENCE</scope>
    <source>
        <strain evidence="6">CGMCC 1.15519</strain>
    </source>
</reference>
<keyword evidence="1" id="KW-0479">Metal-binding</keyword>
<dbReference type="GO" id="GO:0046872">
    <property type="term" value="F:metal ion binding"/>
    <property type="evidence" value="ECO:0007669"/>
    <property type="project" value="UniProtKB-KW"/>
</dbReference>
<keyword evidence="2" id="KW-0378">Hydrolase</keyword>
<evidence type="ECO:0000256" key="2">
    <source>
        <dbReference type="ARBA" id="ARBA00022801"/>
    </source>
</evidence>
<evidence type="ECO:0000313" key="7">
    <source>
        <dbReference type="Proteomes" id="UP000635071"/>
    </source>
</evidence>
<dbReference type="RefSeq" id="WP_188764159.1">
    <property type="nucleotide sequence ID" value="NZ_BMJM01000015.1"/>
</dbReference>
<name>A0A917A1B0_9SPHN</name>
<dbReference type="InterPro" id="IPR050884">
    <property type="entry name" value="CNP_phosphodiesterase-III"/>
</dbReference>
<evidence type="ECO:0000256" key="1">
    <source>
        <dbReference type="ARBA" id="ARBA00022723"/>
    </source>
</evidence>
<evidence type="ECO:0000259" key="5">
    <source>
        <dbReference type="Pfam" id="PF00149"/>
    </source>
</evidence>
<feature type="domain" description="Calcineurin-like phosphoesterase" evidence="5">
    <location>
        <begin position="3"/>
        <end position="196"/>
    </location>
</feature>
<reference evidence="6" key="2">
    <citation type="submission" date="2020-09" db="EMBL/GenBank/DDBJ databases">
        <authorList>
            <person name="Sun Q."/>
            <person name="Zhou Y."/>
        </authorList>
    </citation>
    <scope>NUCLEOTIDE SEQUENCE</scope>
    <source>
        <strain evidence="6">CGMCC 1.15519</strain>
    </source>
</reference>
<dbReference type="PANTHER" id="PTHR42988:SF2">
    <property type="entry name" value="CYCLIC NUCLEOTIDE PHOSPHODIESTERASE CBUA0032-RELATED"/>
    <property type="match status" value="1"/>
</dbReference>
<gene>
    <name evidence="6" type="ORF">GCM10011529_29480</name>
</gene>
<comment type="similarity">
    <text evidence="4">Belongs to the cyclic nucleotide phosphodiesterase class-III family.</text>
</comment>